<dbReference type="PANTHER" id="PTHR45627:SF26">
    <property type="entry name" value="ADENYLATE CYCLASE TYPE 1"/>
    <property type="match status" value="1"/>
</dbReference>
<proteinExistence type="predicted"/>
<keyword evidence="9" id="KW-0460">Magnesium</keyword>
<dbReference type="PROSITE" id="PS50125">
    <property type="entry name" value="GUANYLATE_CYCLASE_2"/>
    <property type="match status" value="1"/>
</dbReference>
<dbReference type="GO" id="GO:0004383">
    <property type="term" value="F:guanylate cyclase activity"/>
    <property type="evidence" value="ECO:0007669"/>
    <property type="project" value="UniProtKB-EC"/>
</dbReference>
<comment type="catalytic activity">
    <reaction evidence="1">
        <text>GTP = 3',5'-cyclic GMP + diphosphate</text>
        <dbReference type="Rhea" id="RHEA:13665"/>
        <dbReference type="ChEBI" id="CHEBI:33019"/>
        <dbReference type="ChEBI" id="CHEBI:37565"/>
        <dbReference type="ChEBI" id="CHEBI:57746"/>
        <dbReference type="EC" id="4.6.1.2"/>
    </reaction>
</comment>
<dbReference type="PANTHER" id="PTHR45627">
    <property type="entry name" value="ADENYLATE CYCLASE TYPE 1"/>
    <property type="match status" value="1"/>
</dbReference>
<dbReference type="SUPFAM" id="SSF55073">
    <property type="entry name" value="Nucleotide cyclase"/>
    <property type="match status" value="1"/>
</dbReference>
<comment type="catalytic activity">
    <reaction evidence="2">
        <text>ATP = 3',5'-cyclic AMP + diphosphate</text>
        <dbReference type="Rhea" id="RHEA:15389"/>
        <dbReference type="ChEBI" id="CHEBI:30616"/>
        <dbReference type="ChEBI" id="CHEBI:33019"/>
        <dbReference type="ChEBI" id="CHEBI:58165"/>
        <dbReference type="EC" id="4.6.1.1"/>
    </reaction>
</comment>
<dbReference type="WBParaSite" id="GPUH_0000129401-mRNA-1">
    <property type="protein sequence ID" value="GPUH_0000129401-mRNA-1"/>
    <property type="gene ID" value="GPUH_0000129401"/>
</dbReference>
<dbReference type="AlphaFoldDB" id="A0A183CXV3"/>
<protein>
    <recommendedName>
        <fullName evidence="4">adenylate cyclase</fullName>
        <ecNumber evidence="4">4.6.1.1</ecNumber>
    </recommendedName>
</protein>
<keyword evidence="10" id="KW-1133">Transmembrane helix</keyword>
<dbReference type="EMBL" id="UYRT01001515">
    <property type="protein sequence ID" value="VDK29759.1"/>
    <property type="molecule type" value="Genomic_DNA"/>
</dbReference>
<dbReference type="GO" id="GO:0007189">
    <property type="term" value="P:adenylate cyclase-activating G protein-coupled receptor signaling pathway"/>
    <property type="evidence" value="ECO:0007669"/>
    <property type="project" value="TreeGrafter"/>
</dbReference>
<evidence type="ECO:0000256" key="2">
    <source>
        <dbReference type="ARBA" id="ARBA00001593"/>
    </source>
</evidence>
<dbReference type="InterPro" id="IPR001054">
    <property type="entry name" value="A/G_cyclase"/>
</dbReference>
<evidence type="ECO:0000313" key="15">
    <source>
        <dbReference type="Proteomes" id="UP000271098"/>
    </source>
</evidence>
<reference evidence="16" key="1">
    <citation type="submission" date="2016-06" db="UniProtKB">
        <authorList>
            <consortium name="WormBaseParasite"/>
        </authorList>
    </citation>
    <scope>IDENTIFICATION</scope>
</reference>
<keyword evidence="15" id="KW-1185">Reference proteome</keyword>
<keyword evidence="12" id="KW-0456">Lyase</keyword>
<organism evidence="16">
    <name type="scientific">Gongylonema pulchrum</name>
    <dbReference type="NCBI Taxonomy" id="637853"/>
    <lineage>
        <taxon>Eukaryota</taxon>
        <taxon>Metazoa</taxon>
        <taxon>Ecdysozoa</taxon>
        <taxon>Nematoda</taxon>
        <taxon>Chromadorea</taxon>
        <taxon>Rhabditida</taxon>
        <taxon>Spirurina</taxon>
        <taxon>Spiruromorpha</taxon>
        <taxon>Spiruroidea</taxon>
        <taxon>Gongylonematidae</taxon>
        <taxon>Gongylonema</taxon>
    </lineage>
</organism>
<evidence type="ECO:0000256" key="11">
    <source>
        <dbReference type="ARBA" id="ARBA00023136"/>
    </source>
</evidence>
<dbReference type="Pfam" id="PF00211">
    <property type="entry name" value="Guanylate_cyc"/>
    <property type="match status" value="1"/>
</dbReference>
<keyword evidence="5" id="KW-0812">Transmembrane</keyword>
<keyword evidence="7" id="KW-0547">Nucleotide-binding</keyword>
<evidence type="ECO:0000256" key="9">
    <source>
        <dbReference type="ARBA" id="ARBA00022842"/>
    </source>
</evidence>
<evidence type="ECO:0000256" key="4">
    <source>
        <dbReference type="ARBA" id="ARBA00012201"/>
    </source>
</evidence>
<evidence type="ECO:0000256" key="12">
    <source>
        <dbReference type="ARBA" id="ARBA00023239"/>
    </source>
</evidence>
<keyword evidence="11" id="KW-0472">Membrane</keyword>
<dbReference type="InterPro" id="IPR029787">
    <property type="entry name" value="Nucleotide_cyclase"/>
</dbReference>
<dbReference type="GO" id="GO:0035556">
    <property type="term" value="P:intracellular signal transduction"/>
    <property type="evidence" value="ECO:0007669"/>
    <property type="project" value="InterPro"/>
</dbReference>
<accession>A0A183CXV3</accession>
<dbReference type="GO" id="GO:0005524">
    <property type="term" value="F:ATP binding"/>
    <property type="evidence" value="ECO:0007669"/>
    <property type="project" value="UniProtKB-KW"/>
</dbReference>
<evidence type="ECO:0000259" key="13">
    <source>
        <dbReference type="PROSITE" id="PS50125"/>
    </source>
</evidence>
<evidence type="ECO:0000256" key="1">
    <source>
        <dbReference type="ARBA" id="ARBA00001436"/>
    </source>
</evidence>
<evidence type="ECO:0000313" key="16">
    <source>
        <dbReference type="WBParaSite" id="GPUH_0000129401-mRNA-1"/>
    </source>
</evidence>
<evidence type="ECO:0000256" key="5">
    <source>
        <dbReference type="ARBA" id="ARBA00022692"/>
    </source>
</evidence>
<keyword evidence="8" id="KW-0067">ATP-binding</keyword>
<name>A0A183CXV3_9BILA</name>
<dbReference type="GO" id="GO:0004016">
    <property type="term" value="F:adenylate cyclase activity"/>
    <property type="evidence" value="ECO:0007669"/>
    <property type="project" value="UniProtKB-EC"/>
</dbReference>
<evidence type="ECO:0000256" key="7">
    <source>
        <dbReference type="ARBA" id="ARBA00022741"/>
    </source>
</evidence>
<feature type="domain" description="Guanylate cyclase" evidence="13">
    <location>
        <begin position="1"/>
        <end position="147"/>
    </location>
</feature>
<evidence type="ECO:0000256" key="6">
    <source>
        <dbReference type="ARBA" id="ARBA00022723"/>
    </source>
</evidence>
<evidence type="ECO:0000256" key="8">
    <source>
        <dbReference type="ARBA" id="ARBA00022840"/>
    </source>
</evidence>
<dbReference type="GO" id="GO:0006171">
    <property type="term" value="P:cAMP biosynthetic process"/>
    <property type="evidence" value="ECO:0007669"/>
    <property type="project" value="TreeGrafter"/>
</dbReference>
<dbReference type="EC" id="4.6.1.1" evidence="4"/>
<gene>
    <name evidence="14" type="ORF">GPUH_LOCUS1295</name>
</gene>
<dbReference type="Gene3D" id="3.30.70.1230">
    <property type="entry name" value="Nucleotide cyclase"/>
    <property type="match status" value="1"/>
</dbReference>
<dbReference type="GO" id="GO:0005886">
    <property type="term" value="C:plasma membrane"/>
    <property type="evidence" value="ECO:0007669"/>
    <property type="project" value="TreeGrafter"/>
</dbReference>
<comment type="subcellular location">
    <subcellularLocation>
        <location evidence="3">Membrane</location>
        <topology evidence="3">Multi-pass membrane protein</topology>
    </subcellularLocation>
</comment>
<keyword evidence="6" id="KW-0479">Metal-binding</keyword>
<evidence type="ECO:0000256" key="10">
    <source>
        <dbReference type="ARBA" id="ARBA00022989"/>
    </source>
</evidence>
<dbReference type="GO" id="GO:0046872">
    <property type="term" value="F:metal ion binding"/>
    <property type="evidence" value="ECO:0007669"/>
    <property type="project" value="UniProtKB-KW"/>
</dbReference>
<dbReference type="Proteomes" id="UP000271098">
    <property type="component" value="Unassembled WGS sequence"/>
</dbReference>
<reference evidence="14 15" key="2">
    <citation type="submission" date="2018-11" db="EMBL/GenBank/DDBJ databases">
        <authorList>
            <consortium name="Pathogen Informatics"/>
        </authorList>
    </citation>
    <scope>NUCLEOTIDE SEQUENCE [LARGE SCALE GENOMIC DNA]</scope>
</reference>
<evidence type="ECO:0000313" key="14">
    <source>
        <dbReference type="EMBL" id="VDK29759.1"/>
    </source>
</evidence>
<dbReference type="OrthoDB" id="5867840at2759"/>
<sequence length="234" mass="25865">MYSIGNVAESTPQRRSLKGSLLLQILSDDEVGETAVRNLKNLICVFDQIVMQHRGIEKIRGCQKNYIVAVGVIPEVCKNVHDTPSTIGDLLAELTQFALNISAFAADHGVSLNIGIDCGPVLATVVNGQRPTYELIGKPCLGARTLMQHANCYGIMVSEEIYLALRPRNFNFDPRPIKISKTLNAYVFEDCYPESSYQAEQTDITSSSIAPEQHSASQNPLEVDFMFLPLFIQN</sequence>
<evidence type="ECO:0000256" key="3">
    <source>
        <dbReference type="ARBA" id="ARBA00004141"/>
    </source>
</evidence>